<feature type="region of interest" description="Disordered" evidence="1">
    <location>
        <begin position="1"/>
        <end position="62"/>
    </location>
</feature>
<dbReference type="RefSeq" id="WP_126395902.1">
    <property type="nucleotide sequence ID" value="NZ_CP034539.1"/>
</dbReference>
<organism evidence="2 3">
    <name type="scientific">Streptomyces cyaneochromogenes</name>
    <dbReference type="NCBI Taxonomy" id="2496836"/>
    <lineage>
        <taxon>Bacteria</taxon>
        <taxon>Bacillati</taxon>
        <taxon>Actinomycetota</taxon>
        <taxon>Actinomycetes</taxon>
        <taxon>Kitasatosporales</taxon>
        <taxon>Streptomycetaceae</taxon>
        <taxon>Streptomyces</taxon>
    </lineage>
</organism>
<reference evidence="2 3" key="1">
    <citation type="journal article" date="2019" name="Int. J. Syst. Evol. Microbiol.">
        <title>Streptomyces cyaneochromogenes sp. nov., a blue pigment-producing actinomycete from manganese-contaminated soil.</title>
        <authorList>
            <person name="Tang X."/>
            <person name="Zhao J."/>
            <person name="Li K."/>
            <person name="Chen Z."/>
            <person name="Sun Y."/>
            <person name="Gao J."/>
        </authorList>
    </citation>
    <scope>NUCLEOTIDE SEQUENCE [LARGE SCALE GENOMIC DNA]</scope>
    <source>
        <strain evidence="2 3">MK-45</strain>
    </source>
</reference>
<protein>
    <submittedName>
        <fullName evidence="2">Uncharacterized protein</fullName>
    </submittedName>
</protein>
<sequence>MARRTSHRAPPAGPKRSPEPAGPVRIAARHHAPTVVPERRERARVRAGRRQDGTARGDAVRA</sequence>
<keyword evidence="3" id="KW-1185">Reference proteome</keyword>
<feature type="compositionally biased region" description="Basic and acidic residues" evidence="1">
    <location>
        <begin position="49"/>
        <end position="62"/>
    </location>
</feature>
<dbReference type="EMBL" id="CP034539">
    <property type="protein sequence ID" value="AZQ38244.1"/>
    <property type="molecule type" value="Genomic_DNA"/>
</dbReference>
<evidence type="ECO:0000256" key="1">
    <source>
        <dbReference type="SAM" id="MobiDB-lite"/>
    </source>
</evidence>
<evidence type="ECO:0000313" key="3">
    <source>
        <dbReference type="Proteomes" id="UP000280298"/>
    </source>
</evidence>
<name>A0A3Q9EYI7_9ACTN</name>
<dbReference type="KEGG" id="scya:EJ357_36285"/>
<accession>A0A3Q9EYI7</accession>
<proteinExistence type="predicted"/>
<evidence type="ECO:0000313" key="2">
    <source>
        <dbReference type="EMBL" id="AZQ38244.1"/>
    </source>
</evidence>
<dbReference type="Proteomes" id="UP000280298">
    <property type="component" value="Chromosome"/>
</dbReference>
<dbReference type="AlphaFoldDB" id="A0A3Q9EYI7"/>
<gene>
    <name evidence="2" type="ORF">EJ357_36285</name>
</gene>